<reference evidence="1" key="1">
    <citation type="submission" date="2022-01" db="EMBL/GenBank/DDBJ databases">
        <title>Complete genome of Methanomicrobium antiquum DSM 21220.</title>
        <authorList>
            <person name="Chen S.-C."/>
            <person name="You Y.-T."/>
            <person name="Zhou Y.-Z."/>
            <person name="Lai M.-C."/>
        </authorList>
    </citation>
    <scope>NUCLEOTIDE SEQUENCE</scope>
    <source>
        <strain evidence="1">DSM 21220</strain>
    </source>
</reference>
<keyword evidence="2" id="KW-1185">Reference proteome</keyword>
<dbReference type="Gene3D" id="2.10.230.10">
    <property type="entry name" value="Heat shock protein DnaJ, cysteine-rich domain"/>
    <property type="match status" value="1"/>
</dbReference>
<protein>
    <recommendedName>
        <fullName evidence="3">CR-type domain-containing protein</fullName>
    </recommendedName>
</protein>
<sequence>MLYCPGCGRVIAHNESICPACGLPLIRDIGQVPGVLGKRKEPEALCQILICNYCKGTGISPGNDMIAGRCPVCKGNGGVKVKTPYLSCMSCNGTGRRSDITGSGICPECKGTGCISKL</sequence>
<dbReference type="GeneID" id="79948901"/>
<dbReference type="RefSeq" id="WP_278099813.1">
    <property type="nucleotide sequence ID" value="NZ_CP091092.1"/>
</dbReference>
<accession>A0AAF0FRY0</accession>
<dbReference type="InterPro" id="IPR036410">
    <property type="entry name" value="HSP_DnaJ_Cys-rich_dom_sf"/>
</dbReference>
<proteinExistence type="predicted"/>
<name>A0AAF0FRY0_9EURY</name>
<dbReference type="KEGG" id="manq:L1994_00855"/>
<dbReference type="Proteomes" id="UP001218895">
    <property type="component" value="Chromosome"/>
</dbReference>
<evidence type="ECO:0000313" key="2">
    <source>
        <dbReference type="Proteomes" id="UP001218895"/>
    </source>
</evidence>
<dbReference type="AlphaFoldDB" id="A0AAF0FRY0"/>
<dbReference type="SUPFAM" id="SSF57938">
    <property type="entry name" value="DnaJ/Hsp40 cysteine-rich domain"/>
    <property type="match status" value="1"/>
</dbReference>
<dbReference type="EMBL" id="CP091092">
    <property type="protein sequence ID" value="WFN36976.1"/>
    <property type="molecule type" value="Genomic_DNA"/>
</dbReference>
<gene>
    <name evidence="1" type="ORF">L1994_00855</name>
</gene>
<evidence type="ECO:0000313" key="1">
    <source>
        <dbReference type="EMBL" id="WFN36976.1"/>
    </source>
</evidence>
<evidence type="ECO:0008006" key="3">
    <source>
        <dbReference type="Google" id="ProtNLM"/>
    </source>
</evidence>
<organism evidence="1 2">
    <name type="scientific">Methanomicrobium antiquum</name>
    <dbReference type="NCBI Taxonomy" id="487686"/>
    <lineage>
        <taxon>Archaea</taxon>
        <taxon>Methanobacteriati</taxon>
        <taxon>Methanobacteriota</taxon>
        <taxon>Stenosarchaea group</taxon>
        <taxon>Methanomicrobia</taxon>
        <taxon>Methanomicrobiales</taxon>
        <taxon>Methanomicrobiaceae</taxon>
        <taxon>Methanomicrobium</taxon>
    </lineage>
</organism>